<keyword evidence="5" id="KW-0735">Signal-anchor</keyword>
<dbReference type="Gene3D" id="2.140.10.30">
    <property type="entry name" value="Dipeptidylpeptidase IV, N-terminal domain"/>
    <property type="match status" value="1"/>
</dbReference>
<dbReference type="GeneTree" id="ENSGT00940000156280"/>
<dbReference type="InterPro" id="IPR001375">
    <property type="entry name" value="Peptidase_S9_cat"/>
</dbReference>
<accession>A0A4W5M262</accession>
<dbReference type="GO" id="GO:0015459">
    <property type="term" value="F:potassium channel regulator activity"/>
    <property type="evidence" value="ECO:0007669"/>
    <property type="project" value="TreeGrafter"/>
</dbReference>
<dbReference type="GO" id="GO:0008076">
    <property type="term" value="C:voltage-gated potassium channel complex"/>
    <property type="evidence" value="ECO:0007669"/>
    <property type="project" value="TreeGrafter"/>
</dbReference>
<feature type="domain" description="Peptidase S9 prolyl oligopeptidase catalytic" evidence="15">
    <location>
        <begin position="584"/>
        <end position="669"/>
    </location>
</feature>
<reference evidence="18" key="1">
    <citation type="submission" date="2018-06" db="EMBL/GenBank/DDBJ databases">
        <title>Genome assembly of Danube salmon.</title>
        <authorList>
            <person name="Macqueen D.J."/>
            <person name="Gundappa M.K."/>
        </authorList>
    </citation>
    <scope>NUCLEOTIDE SEQUENCE [LARGE SCALE GENOMIC DNA]</scope>
</reference>
<dbReference type="AlphaFoldDB" id="A0A4W5M262"/>
<evidence type="ECO:0000256" key="3">
    <source>
        <dbReference type="ARBA" id="ARBA00022475"/>
    </source>
</evidence>
<proteinExistence type="inferred from homology"/>
<keyword evidence="8" id="KW-1015">Disulfide bond</keyword>
<name>A0A4W5M262_9TELE</name>
<dbReference type="PANTHER" id="PTHR11731">
    <property type="entry name" value="PROTEASE FAMILY S9B,C DIPEPTIDYL-PEPTIDASE IV-RELATED"/>
    <property type="match status" value="1"/>
</dbReference>
<protein>
    <recommendedName>
        <fullName evidence="12">A-type potassium channel modulatory protein DPP6</fullName>
    </recommendedName>
    <alternativeName>
        <fullName evidence="13">Dipeptidyl aminopeptidase-like protein 6</fullName>
    </alternativeName>
    <alternativeName>
        <fullName evidence="11">Dipeptidyl peptidase 6</fullName>
    </alternativeName>
    <alternativeName>
        <fullName evidence="10">Dipeptidyl peptidase VI</fullName>
    </alternativeName>
</protein>
<dbReference type="InterPro" id="IPR050278">
    <property type="entry name" value="Serine_Prot_S9B/DPPIV"/>
</dbReference>
<dbReference type="GO" id="GO:0006508">
    <property type="term" value="P:proteolysis"/>
    <property type="evidence" value="ECO:0007669"/>
    <property type="project" value="InterPro"/>
</dbReference>
<evidence type="ECO:0000256" key="14">
    <source>
        <dbReference type="ARBA" id="ARBA00046476"/>
    </source>
</evidence>
<dbReference type="SUPFAM" id="SSF82171">
    <property type="entry name" value="DPP6 N-terminal domain-like"/>
    <property type="match status" value="1"/>
</dbReference>
<sequence length="688" mass="78937">MYLKCVFTCSFAGEDDSLALKGKLTVGDIFRKDFKVHDPEAKWIISNELLYRTREGDVVRFNMETYERTVLVHNKKFVSLSNFPFFPQCVLLNKKVCSVDVCSLNVVSPLCCRETWNLNPPEVRNAQLQYAGWGPTGQQLIFIFENNIYYRSTVESRSIRLVSTGKEGVIFNGLSDWLYEEEIFQTHIAHWWSPDGARLAYATINDTMVPKMEIPMFTGTTYPTGREYHYPKAGEENPVISLYVVNLNGPLHTMEMRRPEDQRMGEYYVTMVKWASTTKLAVNWLNRAQNISMLTLCQATTGVCTKKHEDESESWLHRQNEEPLFSKDGLKLFFTRAIPQGGRGKFFHISMSVTQPNTSTDTLQSITSGDWDVTQVLAYNEDSQLIYFLSTEDDPKRRHLYSADTVGPFNRRCLSCDFYESCGYVKGSFSHNMSLFLLSCKGGRHRLVFDLETNENLRIRLDSMQMPHVEYKEITMEDYRLNMPPSLVTSDGTPGGQMVSELFQMDWATVLVSSFGAMVVRFDGRGSGFQGTNLLHRVQRKLGVFEERDQLEALREALCYVTSLLLSAEDSPVKCGAALSPITDFDLYGKMANLAHRASQFLDKKFLIVHPTADEKVHFQHTAKFISQLINEKANYTLQIYPDEGHFIHSEATQQHLSQSLVNFFEECFRLPDKVFEERLEEEIEEEG</sequence>
<evidence type="ECO:0000313" key="17">
    <source>
        <dbReference type="Ensembl" id="ENSHHUP00000031879.1"/>
    </source>
</evidence>
<evidence type="ECO:0000256" key="5">
    <source>
        <dbReference type="ARBA" id="ARBA00022968"/>
    </source>
</evidence>
<dbReference type="GO" id="GO:0008236">
    <property type="term" value="F:serine-type peptidase activity"/>
    <property type="evidence" value="ECO:0007669"/>
    <property type="project" value="InterPro"/>
</dbReference>
<keyword evidence="3" id="KW-1003">Cell membrane</keyword>
<dbReference type="Pfam" id="PF00326">
    <property type="entry name" value="Peptidase_S9"/>
    <property type="match status" value="1"/>
</dbReference>
<dbReference type="PANTHER" id="PTHR11731:SF20">
    <property type="entry name" value="DIPEPTIDYL AMINOPEPTIDASE-LIKE PROTEIN 6"/>
    <property type="match status" value="1"/>
</dbReference>
<evidence type="ECO:0000256" key="1">
    <source>
        <dbReference type="ARBA" id="ARBA00004401"/>
    </source>
</evidence>
<evidence type="ECO:0000259" key="15">
    <source>
        <dbReference type="Pfam" id="PF00326"/>
    </source>
</evidence>
<keyword evidence="9" id="KW-0325">Glycoprotein</keyword>
<comment type="subunit">
    <text evidence="14">Homodimer (in vitro). Interacts with KCND2. Identified in a complex with KCND2 and KCNIP2. Forms an octameric complex composed of four DPP6 subunits bound to the KCND2 tetramer. Interacts with KCND3; this interaction modulates the channel gating kinetics namely channel activation and inactivation kinetics and rate of recovery from inactivation.</text>
</comment>
<evidence type="ECO:0000256" key="11">
    <source>
        <dbReference type="ARBA" id="ARBA00042016"/>
    </source>
</evidence>
<dbReference type="Pfam" id="PF00930">
    <property type="entry name" value="DPPIV_N"/>
    <property type="match status" value="1"/>
</dbReference>
<evidence type="ECO:0000256" key="13">
    <source>
        <dbReference type="ARBA" id="ARBA00044999"/>
    </source>
</evidence>
<evidence type="ECO:0000259" key="16">
    <source>
        <dbReference type="Pfam" id="PF00930"/>
    </source>
</evidence>
<keyword evidence="6" id="KW-1133">Transmembrane helix</keyword>
<comment type="subcellular location">
    <subcellularLocation>
        <location evidence="1">Cell membrane</location>
        <topology evidence="1">Single-pass type II membrane protein</topology>
    </subcellularLocation>
</comment>
<evidence type="ECO:0000256" key="12">
    <source>
        <dbReference type="ARBA" id="ARBA00044990"/>
    </source>
</evidence>
<dbReference type="InterPro" id="IPR029058">
    <property type="entry name" value="AB_hydrolase_fold"/>
</dbReference>
<dbReference type="Gene3D" id="3.40.50.1820">
    <property type="entry name" value="alpha/beta hydrolase"/>
    <property type="match status" value="2"/>
</dbReference>
<evidence type="ECO:0000313" key="18">
    <source>
        <dbReference type="Proteomes" id="UP000314982"/>
    </source>
</evidence>
<organism evidence="17 18">
    <name type="scientific">Hucho hucho</name>
    <name type="common">huchen</name>
    <dbReference type="NCBI Taxonomy" id="62062"/>
    <lineage>
        <taxon>Eukaryota</taxon>
        <taxon>Metazoa</taxon>
        <taxon>Chordata</taxon>
        <taxon>Craniata</taxon>
        <taxon>Vertebrata</taxon>
        <taxon>Euteleostomi</taxon>
        <taxon>Actinopterygii</taxon>
        <taxon>Neopterygii</taxon>
        <taxon>Teleostei</taxon>
        <taxon>Protacanthopterygii</taxon>
        <taxon>Salmoniformes</taxon>
        <taxon>Salmonidae</taxon>
        <taxon>Salmoninae</taxon>
        <taxon>Hucho</taxon>
    </lineage>
</organism>
<dbReference type="SUPFAM" id="SSF53474">
    <property type="entry name" value="alpha/beta-Hydrolases"/>
    <property type="match status" value="1"/>
</dbReference>
<evidence type="ECO:0000256" key="7">
    <source>
        <dbReference type="ARBA" id="ARBA00023136"/>
    </source>
</evidence>
<dbReference type="GO" id="GO:1901379">
    <property type="term" value="P:regulation of potassium ion transmembrane transport"/>
    <property type="evidence" value="ECO:0007669"/>
    <property type="project" value="TreeGrafter"/>
</dbReference>
<keyword evidence="4" id="KW-0812">Transmembrane</keyword>
<keyword evidence="7" id="KW-0472">Membrane</keyword>
<evidence type="ECO:0000256" key="8">
    <source>
        <dbReference type="ARBA" id="ARBA00023157"/>
    </source>
</evidence>
<dbReference type="Ensembl" id="ENSHHUT00000033185.1">
    <property type="protein sequence ID" value="ENSHHUP00000031879.1"/>
    <property type="gene ID" value="ENSHHUG00000020223.1"/>
</dbReference>
<reference evidence="17" key="3">
    <citation type="submission" date="2025-09" db="UniProtKB">
        <authorList>
            <consortium name="Ensembl"/>
        </authorList>
    </citation>
    <scope>IDENTIFICATION</scope>
</reference>
<reference evidence="17" key="2">
    <citation type="submission" date="2025-08" db="UniProtKB">
        <authorList>
            <consortium name="Ensembl"/>
        </authorList>
    </citation>
    <scope>IDENTIFICATION</scope>
</reference>
<evidence type="ECO:0000256" key="4">
    <source>
        <dbReference type="ARBA" id="ARBA00022692"/>
    </source>
</evidence>
<feature type="domain" description="Dipeptidylpeptidase IV N-terminal" evidence="16">
    <location>
        <begin position="114"/>
        <end position="442"/>
    </location>
</feature>
<evidence type="ECO:0000256" key="9">
    <source>
        <dbReference type="ARBA" id="ARBA00023180"/>
    </source>
</evidence>
<evidence type="ECO:0000256" key="6">
    <source>
        <dbReference type="ARBA" id="ARBA00022989"/>
    </source>
</evidence>
<dbReference type="InterPro" id="IPR002469">
    <property type="entry name" value="Peptidase_S9B_N"/>
</dbReference>
<evidence type="ECO:0000256" key="2">
    <source>
        <dbReference type="ARBA" id="ARBA00006150"/>
    </source>
</evidence>
<keyword evidence="18" id="KW-1185">Reference proteome</keyword>
<dbReference type="Proteomes" id="UP000314982">
    <property type="component" value="Unassembled WGS sequence"/>
</dbReference>
<evidence type="ECO:0000256" key="10">
    <source>
        <dbReference type="ARBA" id="ARBA00041991"/>
    </source>
</evidence>
<comment type="similarity">
    <text evidence="2">Belongs to the peptidase S9B family.</text>
</comment>